<proteinExistence type="inferred from homology"/>
<evidence type="ECO:0000313" key="5">
    <source>
        <dbReference type="EMBL" id="KIO46724.1"/>
    </source>
</evidence>
<dbReference type="CDD" id="cd04186">
    <property type="entry name" value="GT_2_like_c"/>
    <property type="match status" value="1"/>
</dbReference>
<comment type="caution">
    <text evidence="5">The sequence shown here is derived from an EMBL/GenBank/DDBJ whole genome shotgun (WGS) entry which is preliminary data.</text>
</comment>
<dbReference type="RefSeq" id="WP_041502304.1">
    <property type="nucleotide sequence ID" value="NZ_JPIT01000008.1"/>
</dbReference>
<keyword evidence="8" id="KW-1185">Reference proteome</keyword>
<dbReference type="PANTHER" id="PTHR43179:SF12">
    <property type="entry name" value="GALACTOFURANOSYLTRANSFERASE GLFT2"/>
    <property type="match status" value="1"/>
</dbReference>
<dbReference type="PANTHER" id="PTHR43179">
    <property type="entry name" value="RHAMNOSYLTRANSFERASE WBBL"/>
    <property type="match status" value="1"/>
</dbReference>
<reference evidence="5 8" key="1">
    <citation type="submission" date="2014-07" db="EMBL/GenBank/DDBJ databases">
        <title>Porphyromonadaceae bacterium OUH 308042 = ATCC BAA-2681 = DSM 28342 draft genome.</title>
        <authorList>
            <person name="Sydenham T.V."/>
            <person name="Hasman H."/>
            <person name="Justensen U.S."/>
        </authorList>
    </citation>
    <scope>NUCLEOTIDE SEQUENCE [LARGE SCALE GENOMIC DNA]</scope>
    <source>
        <strain evidence="5 8">OUH 308042</strain>
    </source>
</reference>
<evidence type="ECO:0000313" key="7">
    <source>
        <dbReference type="Proteomes" id="UP000031937"/>
    </source>
</evidence>
<dbReference type="EMBL" id="JPIU01000025">
    <property type="protein sequence ID" value="KIO46724.1"/>
    <property type="molecule type" value="Genomic_DNA"/>
</dbReference>
<keyword evidence="3 5" id="KW-0808">Transferase</keyword>
<organism evidence="5 8">
    <name type="scientific">Sanguibacteroides justesenii</name>
    <dbReference type="NCBI Taxonomy" id="1547597"/>
    <lineage>
        <taxon>Bacteria</taxon>
        <taxon>Pseudomonadati</taxon>
        <taxon>Bacteroidota</taxon>
        <taxon>Bacteroidia</taxon>
        <taxon>Bacteroidales</taxon>
        <taxon>Porphyromonadaceae</taxon>
        <taxon>Sanguibacteroides</taxon>
    </lineage>
</organism>
<sequence length="298" mass="34338">MNNRPDLSVITVNYNGMRDTCELVESIHRYVSVPHEIIVVDNGSKMNEANLLREKYPWLITIRSQHNLGFAGGNNLGIRQAKGKYIFLLNNDTYVTEDSFGFLLEAIEKKKEIAAVSPKIKFAFPPQNIQFAGYTPLSRISLRNHLIGFGQPDEAIYDQAVPTPFLHGAALLFKREILEQVGYLPDIYFLYYEELDWCTRITRHGYELWYEPRCTVFHKESQSTGQNSPLRAFYLTRNRLLYAWRNRKGRDRLLAILYQLCIAAPKNIMVYLSHGQLKLIRATGKGIAAFFTLKHKSA</sequence>
<gene>
    <name evidence="5" type="ORF">BA92_02365</name>
    <name evidence="6" type="ORF">IE90_02385</name>
</gene>
<dbReference type="Proteomes" id="UP000031980">
    <property type="component" value="Unassembled WGS sequence"/>
</dbReference>
<dbReference type="AlphaFoldDB" id="A0A0C3RK29"/>
<evidence type="ECO:0000313" key="8">
    <source>
        <dbReference type="Proteomes" id="UP000031980"/>
    </source>
</evidence>
<accession>A0A0C3RK29</accession>
<protein>
    <submittedName>
        <fullName evidence="5">Glycosyl transferase</fullName>
    </submittedName>
</protein>
<dbReference type="GO" id="GO:0016757">
    <property type="term" value="F:glycosyltransferase activity"/>
    <property type="evidence" value="ECO:0007669"/>
    <property type="project" value="UniProtKB-KW"/>
</dbReference>
<evidence type="ECO:0000313" key="6">
    <source>
        <dbReference type="EMBL" id="KIO46887.1"/>
    </source>
</evidence>
<dbReference type="Gene3D" id="3.90.550.10">
    <property type="entry name" value="Spore Coat Polysaccharide Biosynthesis Protein SpsA, Chain A"/>
    <property type="match status" value="1"/>
</dbReference>
<dbReference type="Proteomes" id="UP000031937">
    <property type="component" value="Unassembled WGS sequence"/>
</dbReference>
<evidence type="ECO:0000256" key="3">
    <source>
        <dbReference type="ARBA" id="ARBA00022679"/>
    </source>
</evidence>
<dbReference type="InterPro" id="IPR001173">
    <property type="entry name" value="Glyco_trans_2-like"/>
</dbReference>
<dbReference type="EMBL" id="JPIT01000008">
    <property type="protein sequence ID" value="KIO46887.1"/>
    <property type="molecule type" value="Genomic_DNA"/>
</dbReference>
<comment type="similarity">
    <text evidence="1">Belongs to the glycosyltransferase 2 family.</text>
</comment>
<evidence type="ECO:0000256" key="1">
    <source>
        <dbReference type="ARBA" id="ARBA00006739"/>
    </source>
</evidence>
<feature type="domain" description="Glycosyltransferase 2-like" evidence="4">
    <location>
        <begin position="8"/>
        <end position="181"/>
    </location>
</feature>
<dbReference type="Pfam" id="PF00535">
    <property type="entry name" value="Glycos_transf_2"/>
    <property type="match status" value="1"/>
</dbReference>
<reference evidence="6 7" key="2">
    <citation type="submission" date="2014-07" db="EMBL/GenBank/DDBJ databases">
        <title>Porphyromonadaceae bacterium OUH 334697 = ATCC BAA-2682 = DSM 28341 draft genome.</title>
        <authorList>
            <person name="Sydenham T.V."/>
            <person name="Hasman H."/>
            <person name="Justesen U.S."/>
        </authorList>
    </citation>
    <scope>NUCLEOTIDE SEQUENCE [LARGE SCALE GENOMIC DNA]</scope>
    <source>
        <strain evidence="6 7">OUH 334697</strain>
    </source>
</reference>
<name>A0A0C3RK29_9PORP</name>
<dbReference type="SUPFAM" id="SSF53448">
    <property type="entry name" value="Nucleotide-diphospho-sugar transferases"/>
    <property type="match status" value="1"/>
</dbReference>
<evidence type="ECO:0000259" key="4">
    <source>
        <dbReference type="Pfam" id="PF00535"/>
    </source>
</evidence>
<evidence type="ECO:0000256" key="2">
    <source>
        <dbReference type="ARBA" id="ARBA00022676"/>
    </source>
</evidence>
<dbReference type="OrthoDB" id="9771846at2"/>
<dbReference type="InterPro" id="IPR029044">
    <property type="entry name" value="Nucleotide-diphossugar_trans"/>
</dbReference>
<keyword evidence="2" id="KW-0328">Glycosyltransferase</keyword>